<organism evidence="1 2">
    <name type="scientific">Tanacetum coccineum</name>
    <dbReference type="NCBI Taxonomy" id="301880"/>
    <lineage>
        <taxon>Eukaryota</taxon>
        <taxon>Viridiplantae</taxon>
        <taxon>Streptophyta</taxon>
        <taxon>Embryophyta</taxon>
        <taxon>Tracheophyta</taxon>
        <taxon>Spermatophyta</taxon>
        <taxon>Magnoliopsida</taxon>
        <taxon>eudicotyledons</taxon>
        <taxon>Gunneridae</taxon>
        <taxon>Pentapetalae</taxon>
        <taxon>asterids</taxon>
        <taxon>campanulids</taxon>
        <taxon>Asterales</taxon>
        <taxon>Asteraceae</taxon>
        <taxon>Asteroideae</taxon>
        <taxon>Anthemideae</taxon>
        <taxon>Anthemidinae</taxon>
        <taxon>Tanacetum</taxon>
    </lineage>
</organism>
<evidence type="ECO:0000313" key="2">
    <source>
        <dbReference type="Proteomes" id="UP001151760"/>
    </source>
</evidence>
<name>A0ABQ5ACX5_9ASTR</name>
<dbReference type="EMBL" id="BQNB010012086">
    <property type="protein sequence ID" value="GJS99008.1"/>
    <property type="molecule type" value="Genomic_DNA"/>
</dbReference>
<gene>
    <name evidence="1" type="ORF">Tco_0820178</name>
</gene>
<evidence type="ECO:0000313" key="1">
    <source>
        <dbReference type="EMBL" id="GJS99008.1"/>
    </source>
</evidence>
<proteinExistence type="predicted"/>
<keyword evidence="2" id="KW-1185">Reference proteome</keyword>
<comment type="caution">
    <text evidence="1">The sequence shown here is derived from an EMBL/GenBank/DDBJ whole genome shotgun (WGS) entry which is preliminary data.</text>
</comment>
<dbReference type="Proteomes" id="UP001151760">
    <property type="component" value="Unassembled WGS sequence"/>
</dbReference>
<reference evidence="1" key="2">
    <citation type="submission" date="2022-01" db="EMBL/GenBank/DDBJ databases">
        <authorList>
            <person name="Yamashiro T."/>
            <person name="Shiraishi A."/>
            <person name="Satake H."/>
            <person name="Nakayama K."/>
        </authorList>
    </citation>
    <scope>NUCLEOTIDE SEQUENCE</scope>
</reference>
<sequence length="110" mass="12693">MQDRISLLMLDRRVCLLSLPSPKNNYRSFFSNDGKKFDDISGQIVVAKMIAYILELKATPQEQDFRICCCKDDCGYIRARSSKYKVFIFVVVKMTADILELEAASTRFSY</sequence>
<reference evidence="1" key="1">
    <citation type="journal article" date="2022" name="Int. J. Mol. Sci.">
        <title>Draft Genome of Tanacetum Coccineum: Genomic Comparison of Closely Related Tanacetum-Family Plants.</title>
        <authorList>
            <person name="Yamashiro T."/>
            <person name="Shiraishi A."/>
            <person name="Nakayama K."/>
            <person name="Satake H."/>
        </authorList>
    </citation>
    <scope>NUCLEOTIDE SEQUENCE</scope>
</reference>
<accession>A0ABQ5ACX5</accession>
<protein>
    <submittedName>
        <fullName evidence="1">Uncharacterized protein</fullName>
    </submittedName>
</protein>